<feature type="non-terminal residue" evidence="1">
    <location>
        <position position="1"/>
    </location>
</feature>
<comment type="caution">
    <text evidence="1">The sequence shown here is derived from an EMBL/GenBank/DDBJ whole genome shotgun (WGS) entry which is preliminary data.</text>
</comment>
<dbReference type="EMBL" id="CAJOBC010122955">
    <property type="protein sequence ID" value="CAF4582785.1"/>
    <property type="molecule type" value="Genomic_DNA"/>
</dbReference>
<dbReference type="Proteomes" id="UP000681722">
    <property type="component" value="Unassembled WGS sequence"/>
</dbReference>
<evidence type="ECO:0000313" key="2">
    <source>
        <dbReference type="EMBL" id="CAF4582785.1"/>
    </source>
</evidence>
<evidence type="ECO:0000313" key="3">
    <source>
        <dbReference type="Proteomes" id="UP000663829"/>
    </source>
</evidence>
<dbReference type="AlphaFoldDB" id="A0A816EPK0"/>
<organism evidence="1 3">
    <name type="scientific">Didymodactylos carnosus</name>
    <dbReference type="NCBI Taxonomy" id="1234261"/>
    <lineage>
        <taxon>Eukaryota</taxon>
        <taxon>Metazoa</taxon>
        <taxon>Spiralia</taxon>
        <taxon>Gnathifera</taxon>
        <taxon>Rotifera</taxon>
        <taxon>Eurotatoria</taxon>
        <taxon>Bdelloidea</taxon>
        <taxon>Philodinida</taxon>
        <taxon>Philodinidae</taxon>
        <taxon>Didymodactylos</taxon>
    </lineage>
</organism>
<accession>A0A816EPK0</accession>
<gene>
    <name evidence="1" type="ORF">GPM918_LOCUS45574</name>
    <name evidence="2" type="ORF">SRO942_LOCUS48205</name>
</gene>
<evidence type="ECO:0000313" key="1">
    <source>
        <dbReference type="EMBL" id="CAF1652225.1"/>
    </source>
</evidence>
<name>A0A816EPK0_9BILA</name>
<reference evidence="1" key="1">
    <citation type="submission" date="2021-02" db="EMBL/GenBank/DDBJ databases">
        <authorList>
            <person name="Nowell W R."/>
        </authorList>
    </citation>
    <scope>NUCLEOTIDE SEQUENCE</scope>
</reference>
<keyword evidence="3" id="KW-1185">Reference proteome</keyword>
<dbReference type="Proteomes" id="UP000663829">
    <property type="component" value="Unassembled WGS sequence"/>
</dbReference>
<protein>
    <submittedName>
        <fullName evidence="1">Uncharacterized protein</fullName>
    </submittedName>
</protein>
<dbReference type="EMBL" id="CAJNOQ010051940">
    <property type="protein sequence ID" value="CAF1652225.1"/>
    <property type="molecule type" value="Genomic_DNA"/>
</dbReference>
<proteinExistence type="predicted"/>
<sequence length="81" mass="9835">VNLMDEYTPNDHNMALRFNEHEYQHHVAEESQVHLRRRKKIRDEIDIKLFLLHDEQKNNKLNDAQLAIKCGRIVKTRLFKK</sequence>